<reference evidence="1 2" key="1">
    <citation type="submission" date="2024-06" db="EMBL/GenBank/DDBJ databases">
        <title>The Natural Products Discovery Center: Release of the First 8490 Sequenced Strains for Exploring Actinobacteria Biosynthetic Diversity.</title>
        <authorList>
            <person name="Kalkreuter E."/>
            <person name="Kautsar S.A."/>
            <person name="Yang D."/>
            <person name="Bader C.D."/>
            <person name="Teijaro C.N."/>
            <person name="Fluegel L."/>
            <person name="Davis C.M."/>
            <person name="Simpson J.R."/>
            <person name="Lauterbach L."/>
            <person name="Steele A.D."/>
            <person name="Gui C."/>
            <person name="Meng S."/>
            <person name="Li G."/>
            <person name="Viehrig K."/>
            <person name="Ye F."/>
            <person name="Su P."/>
            <person name="Kiefer A.F."/>
            <person name="Nichols A."/>
            <person name="Cepeda A.J."/>
            <person name="Yan W."/>
            <person name="Fan B."/>
            <person name="Jiang Y."/>
            <person name="Adhikari A."/>
            <person name="Zheng C.-J."/>
            <person name="Schuster L."/>
            <person name="Cowan T.M."/>
            <person name="Smanski M.J."/>
            <person name="Chevrette M.G."/>
            <person name="De Carvalho L.P.S."/>
            <person name="Shen B."/>
        </authorList>
    </citation>
    <scope>NUCLEOTIDE SEQUENCE [LARGE SCALE GENOMIC DNA]</scope>
    <source>
        <strain evidence="1 2">NPDC045974</strain>
    </source>
</reference>
<gene>
    <name evidence="1" type="ORF">AB0A88_38585</name>
</gene>
<keyword evidence="2" id="KW-1185">Reference proteome</keyword>
<evidence type="ECO:0000313" key="1">
    <source>
        <dbReference type="EMBL" id="MEU7075986.1"/>
    </source>
</evidence>
<accession>A0ABV3CMH5</accession>
<proteinExistence type="predicted"/>
<name>A0ABV3CMH5_9ACTN</name>
<sequence length="145" mass="15563">MLAQGRLSLGRGLRDLEEYLPAAEELLRLADTVAGWSEEDRGGVLTLVAAEAATGLALAERWEAADTAYERALVAHADAPDAPLITLMMREFARLTLQTRDTDGTDGTDGTDTALAHLARADAVLAALPSGEQEFAVWYEQGENH</sequence>
<dbReference type="Proteomes" id="UP001551329">
    <property type="component" value="Unassembled WGS sequence"/>
</dbReference>
<dbReference type="EMBL" id="JBEZAE010000054">
    <property type="protein sequence ID" value="MEU7075986.1"/>
    <property type="molecule type" value="Genomic_DNA"/>
</dbReference>
<comment type="caution">
    <text evidence="1">The sequence shown here is derived from an EMBL/GenBank/DDBJ whole genome shotgun (WGS) entry which is preliminary data.</text>
</comment>
<dbReference type="RefSeq" id="WP_358478500.1">
    <property type="nucleotide sequence ID" value="NZ_JBEZAE010000054.1"/>
</dbReference>
<protein>
    <recommendedName>
        <fullName evidence="3">Tetratricopeptide repeat protein</fullName>
    </recommendedName>
</protein>
<evidence type="ECO:0008006" key="3">
    <source>
        <dbReference type="Google" id="ProtNLM"/>
    </source>
</evidence>
<organism evidence="1 2">
    <name type="scientific">Streptomyces narbonensis</name>
    <dbReference type="NCBI Taxonomy" id="67333"/>
    <lineage>
        <taxon>Bacteria</taxon>
        <taxon>Bacillati</taxon>
        <taxon>Actinomycetota</taxon>
        <taxon>Actinomycetes</taxon>
        <taxon>Kitasatosporales</taxon>
        <taxon>Streptomycetaceae</taxon>
        <taxon>Streptomyces</taxon>
    </lineage>
</organism>
<evidence type="ECO:0000313" key="2">
    <source>
        <dbReference type="Proteomes" id="UP001551329"/>
    </source>
</evidence>